<feature type="chain" id="PRO_5042042599" evidence="1">
    <location>
        <begin position="19"/>
        <end position="84"/>
    </location>
</feature>
<evidence type="ECO:0000313" key="3">
    <source>
        <dbReference type="Proteomes" id="UP001233172"/>
    </source>
</evidence>
<comment type="caution">
    <text evidence="2">The sequence shown here is derived from an EMBL/GenBank/DDBJ whole genome shotgun (WGS) entry which is preliminary data.</text>
</comment>
<protein>
    <submittedName>
        <fullName evidence="2">Cell wall protein DAN4</fullName>
    </submittedName>
</protein>
<sequence>MLVHIFFSLAACLTYVWAADNIYINTYIGPDGRSYFTQPLYCNYSGSLLLSTYYNQLRSTYTVRDDRNCCYLSDSRNQCCVQCK</sequence>
<gene>
    <name evidence="2" type="ORF">Bpfe_003338</name>
</gene>
<proteinExistence type="predicted"/>
<accession>A0AAD8C6L6</accession>
<keyword evidence="1" id="KW-0732">Signal</keyword>
<organism evidence="2 3">
    <name type="scientific">Biomphalaria pfeifferi</name>
    <name type="common">Bloodfluke planorb</name>
    <name type="synonym">Freshwater snail</name>
    <dbReference type="NCBI Taxonomy" id="112525"/>
    <lineage>
        <taxon>Eukaryota</taxon>
        <taxon>Metazoa</taxon>
        <taxon>Spiralia</taxon>
        <taxon>Lophotrochozoa</taxon>
        <taxon>Mollusca</taxon>
        <taxon>Gastropoda</taxon>
        <taxon>Heterobranchia</taxon>
        <taxon>Euthyneura</taxon>
        <taxon>Panpulmonata</taxon>
        <taxon>Hygrophila</taxon>
        <taxon>Lymnaeoidea</taxon>
        <taxon>Planorbidae</taxon>
        <taxon>Biomphalaria</taxon>
    </lineage>
</organism>
<feature type="signal peptide" evidence="1">
    <location>
        <begin position="1"/>
        <end position="18"/>
    </location>
</feature>
<dbReference type="Proteomes" id="UP001233172">
    <property type="component" value="Unassembled WGS sequence"/>
</dbReference>
<evidence type="ECO:0000313" key="2">
    <source>
        <dbReference type="EMBL" id="KAK0067240.1"/>
    </source>
</evidence>
<dbReference type="EMBL" id="JASAOG010000008">
    <property type="protein sequence ID" value="KAK0067240.1"/>
    <property type="molecule type" value="Genomic_DNA"/>
</dbReference>
<reference evidence="2" key="2">
    <citation type="submission" date="2023-04" db="EMBL/GenBank/DDBJ databases">
        <authorList>
            <person name="Bu L."/>
            <person name="Lu L."/>
            <person name="Laidemitt M.R."/>
            <person name="Zhang S.M."/>
            <person name="Mutuku M."/>
            <person name="Mkoji G."/>
            <person name="Steinauer M."/>
            <person name="Loker E.S."/>
        </authorList>
    </citation>
    <scope>NUCLEOTIDE SEQUENCE</scope>
    <source>
        <strain evidence="2">KasaAsao</strain>
        <tissue evidence="2">Whole Snail</tissue>
    </source>
</reference>
<dbReference type="AlphaFoldDB" id="A0AAD8C6L6"/>
<reference evidence="2" key="1">
    <citation type="journal article" date="2023" name="PLoS Negl. Trop. Dis.">
        <title>A genome sequence for Biomphalaria pfeifferi, the major vector snail for the human-infecting parasite Schistosoma mansoni.</title>
        <authorList>
            <person name="Bu L."/>
            <person name="Lu L."/>
            <person name="Laidemitt M.R."/>
            <person name="Zhang S.M."/>
            <person name="Mutuku M."/>
            <person name="Mkoji G."/>
            <person name="Steinauer M."/>
            <person name="Loker E.S."/>
        </authorList>
    </citation>
    <scope>NUCLEOTIDE SEQUENCE</scope>
    <source>
        <strain evidence="2">KasaAsao</strain>
    </source>
</reference>
<evidence type="ECO:0000256" key="1">
    <source>
        <dbReference type="SAM" id="SignalP"/>
    </source>
</evidence>
<name>A0AAD8C6L6_BIOPF</name>
<keyword evidence="3" id="KW-1185">Reference proteome</keyword>